<name>A0ABU6Z3L1_9FABA</name>
<feature type="region of interest" description="Disordered" evidence="1">
    <location>
        <begin position="63"/>
        <end position="94"/>
    </location>
</feature>
<feature type="compositionally biased region" description="Low complexity" evidence="1">
    <location>
        <begin position="64"/>
        <end position="85"/>
    </location>
</feature>
<protein>
    <submittedName>
        <fullName evidence="2">Uncharacterized protein</fullName>
    </submittedName>
</protein>
<organism evidence="2 3">
    <name type="scientific">Stylosanthes scabra</name>
    <dbReference type="NCBI Taxonomy" id="79078"/>
    <lineage>
        <taxon>Eukaryota</taxon>
        <taxon>Viridiplantae</taxon>
        <taxon>Streptophyta</taxon>
        <taxon>Embryophyta</taxon>
        <taxon>Tracheophyta</taxon>
        <taxon>Spermatophyta</taxon>
        <taxon>Magnoliopsida</taxon>
        <taxon>eudicotyledons</taxon>
        <taxon>Gunneridae</taxon>
        <taxon>Pentapetalae</taxon>
        <taxon>rosids</taxon>
        <taxon>fabids</taxon>
        <taxon>Fabales</taxon>
        <taxon>Fabaceae</taxon>
        <taxon>Papilionoideae</taxon>
        <taxon>50 kb inversion clade</taxon>
        <taxon>dalbergioids sensu lato</taxon>
        <taxon>Dalbergieae</taxon>
        <taxon>Pterocarpus clade</taxon>
        <taxon>Stylosanthes</taxon>
    </lineage>
</organism>
<proteinExistence type="predicted"/>
<accession>A0ABU6Z3L1</accession>
<sequence length="191" mass="21160">MACRIPHAVDSGKWQLVDVDNDIACIFDIHSVSDGFRTMYLYVESEIGNNLAQTPLVGRIVHTQSSQASAQRSSDNSTSNSMMNPPDKENPFMKDILSDVSDHEDDLLYGEGDDEDIAPDQPCEGMQNVGDIAGQVQVLVASPPRYHAMDGAKEFHEIRTEDGWNPGLCKTIQLGGIKPLRWFSLTHKGWL</sequence>
<dbReference type="EMBL" id="JASCZI010271863">
    <property type="protein sequence ID" value="MED6215793.1"/>
    <property type="molecule type" value="Genomic_DNA"/>
</dbReference>
<reference evidence="2 3" key="1">
    <citation type="journal article" date="2023" name="Plants (Basel)">
        <title>Bridging the Gap: Combining Genomics and Transcriptomics Approaches to Understand Stylosanthes scabra, an Orphan Legume from the Brazilian Caatinga.</title>
        <authorList>
            <person name="Ferreira-Neto J.R.C."/>
            <person name="da Silva M.D."/>
            <person name="Binneck E."/>
            <person name="de Melo N.F."/>
            <person name="da Silva R.H."/>
            <person name="de Melo A.L.T.M."/>
            <person name="Pandolfi V."/>
            <person name="Bustamante F.O."/>
            <person name="Brasileiro-Vidal A.C."/>
            <person name="Benko-Iseppon A.M."/>
        </authorList>
    </citation>
    <scope>NUCLEOTIDE SEQUENCE [LARGE SCALE GENOMIC DNA]</scope>
    <source>
        <tissue evidence="2">Leaves</tissue>
    </source>
</reference>
<evidence type="ECO:0000256" key="1">
    <source>
        <dbReference type="SAM" id="MobiDB-lite"/>
    </source>
</evidence>
<evidence type="ECO:0000313" key="2">
    <source>
        <dbReference type="EMBL" id="MED6215793.1"/>
    </source>
</evidence>
<keyword evidence="3" id="KW-1185">Reference proteome</keyword>
<dbReference type="Proteomes" id="UP001341840">
    <property type="component" value="Unassembled WGS sequence"/>
</dbReference>
<comment type="caution">
    <text evidence="2">The sequence shown here is derived from an EMBL/GenBank/DDBJ whole genome shotgun (WGS) entry which is preliminary data.</text>
</comment>
<gene>
    <name evidence="2" type="ORF">PIB30_001411</name>
</gene>
<evidence type="ECO:0000313" key="3">
    <source>
        <dbReference type="Proteomes" id="UP001341840"/>
    </source>
</evidence>